<dbReference type="GO" id="GO:0004540">
    <property type="term" value="F:RNA nuclease activity"/>
    <property type="evidence" value="ECO:0007669"/>
    <property type="project" value="InterPro"/>
</dbReference>
<dbReference type="RefSeq" id="WP_157913118.1">
    <property type="nucleotide sequence ID" value="NZ_LN890655.1"/>
</dbReference>
<sequence length="133" mass="14637">MTRYLLDINHLSPLVTVGHSLRQTVLERIAAGDNFAIPAPVLSEFLFGIGLLARAAENQAAWQELAGAFGYYHIDRQDAEAAAELRLRLRRAGRQLALIDALVAVVALRQGLTLLTTDGDFDAVPGLDRQSWW</sequence>
<keyword evidence="11" id="KW-1185">Reference proteome</keyword>
<evidence type="ECO:0000259" key="9">
    <source>
        <dbReference type="Pfam" id="PF01850"/>
    </source>
</evidence>
<dbReference type="EMBL" id="LN890655">
    <property type="protein sequence ID" value="CUS04416.2"/>
    <property type="molecule type" value="Genomic_DNA"/>
</dbReference>
<dbReference type="GO" id="GO:0000287">
    <property type="term" value="F:magnesium ion binding"/>
    <property type="evidence" value="ECO:0007669"/>
    <property type="project" value="UniProtKB-UniRule"/>
</dbReference>
<feature type="domain" description="PIN" evidence="9">
    <location>
        <begin position="4"/>
        <end position="126"/>
    </location>
</feature>
<dbReference type="OrthoDB" id="9811788at2"/>
<dbReference type="HAMAP" id="MF_00265">
    <property type="entry name" value="VapC_Nob1"/>
    <property type="match status" value="1"/>
</dbReference>
<keyword evidence="8" id="KW-0800">Toxin</keyword>
<feature type="binding site" evidence="8">
    <location>
        <position position="100"/>
    </location>
    <ligand>
        <name>Mg(2+)</name>
        <dbReference type="ChEBI" id="CHEBI:18420"/>
    </ligand>
</feature>
<dbReference type="PANTHER" id="PTHR33653:SF1">
    <property type="entry name" value="RIBONUCLEASE VAPC2"/>
    <property type="match status" value="1"/>
</dbReference>
<evidence type="ECO:0000256" key="4">
    <source>
        <dbReference type="ARBA" id="ARBA00022723"/>
    </source>
</evidence>
<feature type="binding site" evidence="8">
    <location>
        <position position="7"/>
    </location>
    <ligand>
        <name>Mg(2+)</name>
        <dbReference type="ChEBI" id="CHEBI:18420"/>
    </ligand>
</feature>
<evidence type="ECO:0000256" key="3">
    <source>
        <dbReference type="ARBA" id="ARBA00022722"/>
    </source>
</evidence>
<accession>A0A160T360</accession>
<evidence type="ECO:0000256" key="2">
    <source>
        <dbReference type="ARBA" id="ARBA00022649"/>
    </source>
</evidence>
<evidence type="ECO:0000256" key="6">
    <source>
        <dbReference type="ARBA" id="ARBA00022842"/>
    </source>
</evidence>
<evidence type="ECO:0000256" key="1">
    <source>
        <dbReference type="ARBA" id="ARBA00001946"/>
    </source>
</evidence>
<dbReference type="InterPro" id="IPR022907">
    <property type="entry name" value="VapC_family"/>
</dbReference>
<keyword evidence="4 8" id="KW-0479">Metal-binding</keyword>
<dbReference type="GO" id="GO:0090729">
    <property type="term" value="F:toxin activity"/>
    <property type="evidence" value="ECO:0007669"/>
    <property type="project" value="UniProtKB-KW"/>
</dbReference>
<dbReference type="PANTHER" id="PTHR33653">
    <property type="entry name" value="RIBONUCLEASE VAPC2"/>
    <property type="match status" value="1"/>
</dbReference>
<dbReference type="KEGG" id="pbf:CFX0092_A2538"/>
<comment type="similarity">
    <text evidence="7 8">Belongs to the PINc/VapC protein family.</text>
</comment>
<dbReference type="InterPro" id="IPR002716">
    <property type="entry name" value="PIN_dom"/>
</dbReference>
<evidence type="ECO:0000256" key="5">
    <source>
        <dbReference type="ARBA" id="ARBA00022801"/>
    </source>
</evidence>
<dbReference type="InterPro" id="IPR050556">
    <property type="entry name" value="Type_II_TA_system_RNase"/>
</dbReference>
<dbReference type="EC" id="3.1.-.-" evidence="8"/>
<keyword evidence="2 8" id="KW-1277">Toxin-antitoxin system</keyword>
<gene>
    <name evidence="8 10" type="primary">vapC</name>
    <name evidence="10" type="ORF">CFX0092_A2538</name>
</gene>
<protein>
    <recommendedName>
        <fullName evidence="8">Ribonuclease VapC</fullName>
        <shortName evidence="8">RNase VapC</shortName>
        <ecNumber evidence="8">3.1.-.-</ecNumber>
    </recommendedName>
    <alternativeName>
        <fullName evidence="8">Toxin VapC</fullName>
    </alternativeName>
</protein>
<keyword evidence="5 8" id="KW-0378">Hydrolase</keyword>
<keyword evidence="3 8" id="KW-0540">Nuclease</keyword>
<evidence type="ECO:0000256" key="8">
    <source>
        <dbReference type="HAMAP-Rule" id="MF_00265"/>
    </source>
</evidence>
<reference evidence="10" key="1">
    <citation type="submission" date="2016-01" db="EMBL/GenBank/DDBJ databases">
        <authorList>
            <person name="Mcilroy J.S."/>
            <person name="Karst M S."/>
            <person name="Albertsen M."/>
        </authorList>
    </citation>
    <scope>NUCLEOTIDE SEQUENCE</scope>
    <source>
        <strain evidence="10">Cfx-K</strain>
    </source>
</reference>
<evidence type="ECO:0000256" key="7">
    <source>
        <dbReference type="ARBA" id="ARBA00038093"/>
    </source>
</evidence>
<proteinExistence type="inferred from homology"/>
<name>A0A160T360_9CHLR</name>
<keyword evidence="6 8" id="KW-0460">Magnesium</keyword>
<dbReference type="InterPro" id="IPR029060">
    <property type="entry name" value="PIN-like_dom_sf"/>
</dbReference>
<dbReference type="GO" id="GO:0016787">
    <property type="term" value="F:hydrolase activity"/>
    <property type="evidence" value="ECO:0007669"/>
    <property type="project" value="UniProtKB-KW"/>
</dbReference>
<comment type="function">
    <text evidence="8">Toxic component of a toxin-antitoxin (TA) system. An RNase.</text>
</comment>
<organism evidence="10 11">
    <name type="scientific">Candidatus Promineifilum breve</name>
    <dbReference type="NCBI Taxonomy" id="1806508"/>
    <lineage>
        <taxon>Bacteria</taxon>
        <taxon>Bacillati</taxon>
        <taxon>Chloroflexota</taxon>
        <taxon>Ardenticatenia</taxon>
        <taxon>Candidatus Promineifilales</taxon>
        <taxon>Candidatus Promineifilaceae</taxon>
        <taxon>Candidatus Promineifilum</taxon>
    </lineage>
</organism>
<evidence type="ECO:0000313" key="11">
    <source>
        <dbReference type="Proteomes" id="UP000215027"/>
    </source>
</evidence>
<evidence type="ECO:0000313" key="10">
    <source>
        <dbReference type="EMBL" id="CUS04416.2"/>
    </source>
</evidence>
<dbReference type="Pfam" id="PF01850">
    <property type="entry name" value="PIN"/>
    <property type="match status" value="1"/>
</dbReference>
<dbReference type="CDD" id="cd09881">
    <property type="entry name" value="PIN_VapC4-5_FitB-like"/>
    <property type="match status" value="1"/>
</dbReference>
<dbReference type="AlphaFoldDB" id="A0A160T360"/>
<dbReference type="SUPFAM" id="SSF88723">
    <property type="entry name" value="PIN domain-like"/>
    <property type="match status" value="1"/>
</dbReference>
<comment type="cofactor">
    <cofactor evidence="1 8">
        <name>Mg(2+)</name>
        <dbReference type="ChEBI" id="CHEBI:18420"/>
    </cofactor>
</comment>
<dbReference type="Gene3D" id="3.40.50.1010">
    <property type="entry name" value="5'-nuclease"/>
    <property type="match status" value="1"/>
</dbReference>
<dbReference type="Proteomes" id="UP000215027">
    <property type="component" value="Chromosome I"/>
</dbReference>